<comment type="catalytic activity">
    <reaction evidence="15">
        <text>an organic molecule + reduced [NADPH--hemoprotein reductase] + O2 = an alcohol + oxidized [NADPH--hemoprotein reductase] + H2O + H(+)</text>
        <dbReference type="Rhea" id="RHEA:17149"/>
        <dbReference type="Rhea" id="RHEA-COMP:11964"/>
        <dbReference type="Rhea" id="RHEA-COMP:11965"/>
        <dbReference type="ChEBI" id="CHEBI:15377"/>
        <dbReference type="ChEBI" id="CHEBI:15378"/>
        <dbReference type="ChEBI" id="CHEBI:15379"/>
        <dbReference type="ChEBI" id="CHEBI:30879"/>
        <dbReference type="ChEBI" id="CHEBI:57618"/>
        <dbReference type="ChEBI" id="CHEBI:58210"/>
        <dbReference type="ChEBI" id="CHEBI:142491"/>
        <dbReference type="EC" id="1.14.14.1"/>
    </reaction>
</comment>
<evidence type="ECO:0000256" key="16">
    <source>
        <dbReference type="PIRSR" id="PIRSR602401-1"/>
    </source>
</evidence>
<dbReference type="Gene3D" id="1.10.630.10">
    <property type="entry name" value="Cytochrome P450"/>
    <property type="match status" value="1"/>
</dbReference>
<feature type="chain" id="PRO_5028829110" description="unspecific monooxygenase" evidence="18">
    <location>
        <begin position="19"/>
        <end position="489"/>
    </location>
</feature>
<evidence type="ECO:0000313" key="20">
    <source>
        <dbReference type="RefSeq" id="XP_026726537.1"/>
    </source>
</evidence>
<evidence type="ECO:0000256" key="12">
    <source>
        <dbReference type="ARBA" id="ARBA00023004"/>
    </source>
</evidence>
<evidence type="ECO:0000256" key="1">
    <source>
        <dbReference type="ARBA" id="ARBA00001971"/>
    </source>
</evidence>
<keyword evidence="12 16" id="KW-0408">Iron</keyword>
<dbReference type="RefSeq" id="XP_026726537.1">
    <property type="nucleotide sequence ID" value="XM_026870736.1"/>
</dbReference>
<name>A0A7E5VE30_TRINI</name>
<evidence type="ECO:0000256" key="2">
    <source>
        <dbReference type="ARBA" id="ARBA00003690"/>
    </source>
</evidence>
<dbReference type="CDD" id="cd11056">
    <property type="entry name" value="CYP6-like"/>
    <property type="match status" value="1"/>
</dbReference>
<reference evidence="20" key="1">
    <citation type="submission" date="2025-08" db="UniProtKB">
        <authorList>
            <consortium name="RefSeq"/>
        </authorList>
    </citation>
    <scope>IDENTIFICATION</scope>
</reference>
<evidence type="ECO:0000256" key="17">
    <source>
        <dbReference type="RuleBase" id="RU000461"/>
    </source>
</evidence>
<evidence type="ECO:0000313" key="19">
    <source>
        <dbReference type="Proteomes" id="UP000322000"/>
    </source>
</evidence>
<accession>A0A7E5VE30</accession>
<evidence type="ECO:0000256" key="9">
    <source>
        <dbReference type="ARBA" id="ARBA00022824"/>
    </source>
</evidence>
<organism evidence="19 20">
    <name type="scientific">Trichoplusia ni</name>
    <name type="common">Cabbage looper</name>
    <dbReference type="NCBI Taxonomy" id="7111"/>
    <lineage>
        <taxon>Eukaryota</taxon>
        <taxon>Metazoa</taxon>
        <taxon>Ecdysozoa</taxon>
        <taxon>Arthropoda</taxon>
        <taxon>Hexapoda</taxon>
        <taxon>Insecta</taxon>
        <taxon>Pterygota</taxon>
        <taxon>Neoptera</taxon>
        <taxon>Endopterygota</taxon>
        <taxon>Lepidoptera</taxon>
        <taxon>Glossata</taxon>
        <taxon>Ditrysia</taxon>
        <taxon>Noctuoidea</taxon>
        <taxon>Noctuidae</taxon>
        <taxon>Plusiinae</taxon>
        <taxon>Trichoplusia</taxon>
    </lineage>
</organism>
<dbReference type="KEGG" id="tnl:113492981"/>
<dbReference type="InterPro" id="IPR050476">
    <property type="entry name" value="Insect_CytP450_Detox"/>
</dbReference>
<evidence type="ECO:0000256" key="14">
    <source>
        <dbReference type="ARBA" id="ARBA00023136"/>
    </source>
</evidence>
<dbReference type="PRINTS" id="PR00385">
    <property type="entry name" value="P450"/>
</dbReference>
<dbReference type="Pfam" id="PF00067">
    <property type="entry name" value="p450"/>
    <property type="match status" value="1"/>
</dbReference>
<evidence type="ECO:0000256" key="15">
    <source>
        <dbReference type="ARBA" id="ARBA00047827"/>
    </source>
</evidence>
<dbReference type="GO" id="GO:0005789">
    <property type="term" value="C:endoplasmic reticulum membrane"/>
    <property type="evidence" value="ECO:0007669"/>
    <property type="project" value="UniProtKB-SubCell"/>
</dbReference>
<dbReference type="GO" id="GO:0005506">
    <property type="term" value="F:iron ion binding"/>
    <property type="evidence" value="ECO:0007669"/>
    <property type="project" value="InterPro"/>
</dbReference>
<comment type="cofactor">
    <cofactor evidence="1 16">
        <name>heme</name>
        <dbReference type="ChEBI" id="CHEBI:30413"/>
    </cofactor>
</comment>
<evidence type="ECO:0000256" key="8">
    <source>
        <dbReference type="ARBA" id="ARBA00022723"/>
    </source>
</evidence>
<comment type="function">
    <text evidence="2">May be involved in the metabolism of insect hormones and in the breakdown of synthetic insecticides.</text>
</comment>
<evidence type="ECO:0000256" key="18">
    <source>
        <dbReference type="SAM" id="SignalP"/>
    </source>
</evidence>
<keyword evidence="18" id="KW-0732">Signal</keyword>
<dbReference type="GO" id="GO:0020037">
    <property type="term" value="F:heme binding"/>
    <property type="evidence" value="ECO:0007669"/>
    <property type="project" value="InterPro"/>
</dbReference>
<dbReference type="PROSITE" id="PS00086">
    <property type="entry name" value="CYTOCHROME_P450"/>
    <property type="match status" value="1"/>
</dbReference>
<keyword evidence="7 16" id="KW-0349">Heme</keyword>
<keyword evidence="19" id="KW-1185">Reference proteome</keyword>
<keyword evidence="8 16" id="KW-0479">Metal-binding</keyword>
<dbReference type="Proteomes" id="UP000322000">
    <property type="component" value="Chromosome 4"/>
</dbReference>
<proteinExistence type="inferred from homology"/>
<evidence type="ECO:0000256" key="4">
    <source>
        <dbReference type="ARBA" id="ARBA00004406"/>
    </source>
</evidence>
<dbReference type="EC" id="1.14.14.1" evidence="6"/>
<keyword evidence="13 17" id="KW-0503">Monooxygenase</keyword>
<dbReference type="InterPro" id="IPR001128">
    <property type="entry name" value="Cyt_P450"/>
</dbReference>
<keyword evidence="10" id="KW-0492">Microsome</keyword>
<comment type="similarity">
    <text evidence="5 17">Belongs to the cytochrome P450 family.</text>
</comment>
<evidence type="ECO:0000256" key="13">
    <source>
        <dbReference type="ARBA" id="ARBA00023033"/>
    </source>
</evidence>
<evidence type="ECO:0000256" key="6">
    <source>
        <dbReference type="ARBA" id="ARBA00012109"/>
    </source>
</evidence>
<feature type="binding site" description="axial binding residue" evidence="16">
    <location>
        <position position="435"/>
    </location>
    <ligand>
        <name>heme</name>
        <dbReference type="ChEBI" id="CHEBI:30413"/>
    </ligand>
    <ligandPart>
        <name>Fe</name>
        <dbReference type="ChEBI" id="CHEBI:18248"/>
    </ligandPart>
</feature>
<dbReference type="InParanoid" id="A0A7E5VE30"/>
<dbReference type="PANTHER" id="PTHR24292:SF84">
    <property type="entry name" value="CYTOCHROME P450 28A5-RELATED"/>
    <property type="match status" value="1"/>
</dbReference>
<dbReference type="FunFam" id="1.10.630.10:FF:000182">
    <property type="entry name" value="Cytochrome P450 3A4"/>
    <property type="match status" value="1"/>
</dbReference>
<evidence type="ECO:0000256" key="5">
    <source>
        <dbReference type="ARBA" id="ARBA00010617"/>
    </source>
</evidence>
<dbReference type="GeneID" id="113492981"/>
<dbReference type="InterPro" id="IPR036396">
    <property type="entry name" value="Cyt_P450_sf"/>
</dbReference>
<gene>
    <name evidence="20" type="primary">LOC113492981</name>
</gene>
<dbReference type="InterPro" id="IPR002401">
    <property type="entry name" value="Cyt_P450_E_grp-I"/>
</dbReference>
<dbReference type="InterPro" id="IPR017972">
    <property type="entry name" value="Cyt_P450_CS"/>
</dbReference>
<comment type="subcellular location">
    <subcellularLocation>
        <location evidence="4">Endoplasmic reticulum membrane</location>
        <topology evidence="4">Peripheral membrane protein</topology>
    </subcellularLocation>
    <subcellularLocation>
        <location evidence="3">Microsome membrane</location>
        <topology evidence="3">Peripheral membrane protein</topology>
    </subcellularLocation>
</comment>
<keyword evidence="11 17" id="KW-0560">Oxidoreductase</keyword>
<dbReference type="PRINTS" id="PR00463">
    <property type="entry name" value="EP450I"/>
</dbReference>
<evidence type="ECO:0000256" key="3">
    <source>
        <dbReference type="ARBA" id="ARBA00004174"/>
    </source>
</evidence>
<sequence length="489" mass="56387">MFAVILLLVVCSVLLYWCLKTNNYWTKRNIIQVDDMMLKFLFSKHSMPEIAKDIYDKHDGRHIGSSLGSKPMLMLKNVEDIQAVLAGDFQSFHSRGLVLNSNDLLADNVLFMNDFQRWKLTRQKLTPVFTSSRLKNMFYIIEKCACDFVTFVEDNPQLRHKPFDMLYTYTTASIGASVFGIDTNTKNTMDSPFMDMSKKSIEPSLFQTVSVFLSDTFPTLFKLLRIRVFGEVEDFFISTVKKVMESRKHDSQKRHDFIEICLELKKQGTMQDLATGYELEPTDELLAAQAFFFFIAGADTSANTMHFTLTELASNPKILTKLHQEIDGILKNESDELTYNDIDKFQYLDKVLNEAMRKYPPIGVIQRLCTKETVLPSGVPIEKDVICMIPVYAMHRDEKIYPNPDLFDPDRFDTDLQSGKGKYSYLPFGEGNRICIGNRFARLQVKAGLARLLRRFTLTPQEYKPITFEKSPFGLRAPDIFYELKPRDV</sequence>
<dbReference type="OrthoDB" id="1470350at2759"/>
<dbReference type="AlphaFoldDB" id="A0A7E5VE30"/>
<dbReference type="PANTHER" id="PTHR24292">
    <property type="entry name" value="CYTOCHROME P450"/>
    <property type="match status" value="1"/>
</dbReference>
<evidence type="ECO:0000256" key="10">
    <source>
        <dbReference type="ARBA" id="ARBA00022848"/>
    </source>
</evidence>
<feature type="signal peptide" evidence="18">
    <location>
        <begin position="1"/>
        <end position="18"/>
    </location>
</feature>
<keyword evidence="14" id="KW-0472">Membrane</keyword>
<evidence type="ECO:0000256" key="7">
    <source>
        <dbReference type="ARBA" id="ARBA00022617"/>
    </source>
</evidence>
<dbReference type="GO" id="GO:0016712">
    <property type="term" value="F:oxidoreductase activity, acting on paired donors, with incorporation or reduction of molecular oxygen, reduced flavin or flavoprotein as one donor, and incorporation of one atom of oxygen"/>
    <property type="evidence" value="ECO:0007669"/>
    <property type="project" value="UniProtKB-EC"/>
</dbReference>
<dbReference type="SUPFAM" id="SSF48264">
    <property type="entry name" value="Cytochrome P450"/>
    <property type="match status" value="1"/>
</dbReference>
<keyword evidence="9" id="KW-0256">Endoplasmic reticulum</keyword>
<evidence type="ECO:0000256" key="11">
    <source>
        <dbReference type="ARBA" id="ARBA00023002"/>
    </source>
</evidence>
<protein>
    <recommendedName>
        <fullName evidence="6">unspecific monooxygenase</fullName>
        <ecNumber evidence="6">1.14.14.1</ecNumber>
    </recommendedName>
</protein>